<feature type="compositionally biased region" description="Low complexity" evidence="10">
    <location>
        <begin position="162"/>
        <end position="177"/>
    </location>
</feature>
<keyword evidence="1" id="KW-0645">Protease</keyword>
<dbReference type="PROSITE" id="PS51293">
    <property type="entry name" value="SANT"/>
    <property type="match status" value="1"/>
</dbReference>
<dbReference type="InterPro" id="IPR017884">
    <property type="entry name" value="SANT_dom"/>
</dbReference>
<evidence type="ECO:0000259" key="12">
    <source>
        <dbReference type="PROSITE" id="PS51293"/>
    </source>
</evidence>
<feature type="region of interest" description="Disordered" evidence="10">
    <location>
        <begin position="55"/>
        <end position="74"/>
    </location>
</feature>
<dbReference type="GO" id="GO:0006508">
    <property type="term" value="P:proteolysis"/>
    <property type="evidence" value="ECO:0007669"/>
    <property type="project" value="UniProtKB-KW"/>
</dbReference>
<dbReference type="SMART" id="SM00717">
    <property type="entry name" value="SANT"/>
    <property type="match status" value="1"/>
</dbReference>
<evidence type="ECO:0008006" key="16">
    <source>
        <dbReference type="Google" id="ProtNLM"/>
    </source>
</evidence>
<name>A0AAD5MBV9_PYTIN</name>
<evidence type="ECO:0000259" key="11">
    <source>
        <dbReference type="PROSITE" id="PS50090"/>
    </source>
</evidence>
<dbReference type="Proteomes" id="UP001209570">
    <property type="component" value="Unassembled WGS sequence"/>
</dbReference>
<feature type="region of interest" description="Disordered" evidence="10">
    <location>
        <begin position="1"/>
        <end position="48"/>
    </location>
</feature>
<reference evidence="14" key="1">
    <citation type="submission" date="2021-12" db="EMBL/GenBank/DDBJ databases">
        <title>Prjna785345.</title>
        <authorList>
            <person name="Rujirawat T."/>
            <person name="Krajaejun T."/>
        </authorList>
    </citation>
    <scope>NUCLEOTIDE SEQUENCE</scope>
    <source>
        <strain evidence="14">Pi057C3</strain>
    </source>
</reference>
<keyword evidence="15" id="KW-1185">Reference proteome</keyword>
<evidence type="ECO:0000256" key="10">
    <source>
        <dbReference type="SAM" id="MobiDB-lite"/>
    </source>
</evidence>
<evidence type="ECO:0000259" key="13">
    <source>
        <dbReference type="PROSITE" id="PS51294"/>
    </source>
</evidence>
<accession>A0AAD5MBV9</accession>
<evidence type="ECO:0000256" key="1">
    <source>
        <dbReference type="ARBA" id="ARBA00022670"/>
    </source>
</evidence>
<keyword evidence="8" id="KW-0804">Transcription</keyword>
<keyword evidence="2" id="KW-0479">Metal-binding</keyword>
<dbReference type="CDD" id="cd00167">
    <property type="entry name" value="SANT"/>
    <property type="match status" value="1"/>
</dbReference>
<dbReference type="Gene3D" id="1.10.10.60">
    <property type="entry name" value="Homeodomain-like"/>
    <property type="match status" value="1"/>
</dbReference>
<evidence type="ECO:0000313" key="14">
    <source>
        <dbReference type="EMBL" id="KAJ0409969.1"/>
    </source>
</evidence>
<evidence type="ECO:0000256" key="4">
    <source>
        <dbReference type="ARBA" id="ARBA00022833"/>
    </source>
</evidence>
<comment type="caution">
    <text evidence="14">The sequence shown here is derived from an EMBL/GenBank/DDBJ whole genome shotgun (WGS) entry which is preliminary data.</text>
</comment>
<dbReference type="SUPFAM" id="SSF46689">
    <property type="entry name" value="Homeodomain-like"/>
    <property type="match status" value="1"/>
</dbReference>
<feature type="region of interest" description="Disordered" evidence="10">
    <location>
        <begin position="137"/>
        <end position="187"/>
    </location>
</feature>
<evidence type="ECO:0000313" key="15">
    <source>
        <dbReference type="Proteomes" id="UP001209570"/>
    </source>
</evidence>
<protein>
    <recommendedName>
        <fullName evidence="16">Myb-like DNA-binding protein</fullName>
    </recommendedName>
</protein>
<keyword evidence="7" id="KW-0238">DNA-binding</keyword>
<dbReference type="FunFam" id="1.10.10.60:FF:000151">
    <property type="entry name" value="histone H2A deubiquitinase MYSM1 isoform X2"/>
    <property type="match status" value="1"/>
</dbReference>
<dbReference type="NCBIfam" id="TIGR01557">
    <property type="entry name" value="myb_SHAQKYF"/>
    <property type="match status" value="1"/>
</dbReference>
<feature type="region of interest" description="Disordered" evidence="10">
    <location>
        <begin position="253"/>
        <end position="276"/>
    </location>
</feature>
<dbReference type="InterPro" id="IPR001005">
    <property type="entry name" value="SANT/Myb"/>
</dbReference>
<evidence type="ECO:0000256" key="3">
    <source>
        <dbReference type="ARBA" id="ARBA00022801"/>
    </source>
</evidence>
<dbReference type="PROSITE" id="PS51294">
    <property type="entry name" value="HTH_MYB"/>
    <property type="match status" value="1"/>
</dbReference>
<evidence type="ECO:0000256" key="7">
    <source>
        <dbReference type="ARBA" id="ARBA00023125"/>
    </source>
</evidence>
<feature type="domain" description="SANT" evidence="12">
    <location>
        <begin position="74"/>
        <end position="113"/>
    </location>
</feature>
<keyword evidence="3" id="KW-0378">Hydrolase</keyword>
<dbReference type="InterPro" id="IPR006447">
    <property type="entry name" value="Myb_dom_plants"/>
</dbReference>
<dbReference type="GO" id="GO:0046872">
    <property type="term" value="F:metal ion binding"/>
    <property type="evidence" value="ECO:0007669"/>
    <property type="project" value="UniProtKB-KW"/>
</dbReference>
<dbReference type="PANTHER" id="PTHR12802">
    <property type="entry name" value="SWI/SNF COMPLEX-RELATED"/>
    <property type="match status" value="1"/>
</dbReference>
<dbReference type="InterPro" id="IPR017930">
    <property type="entry name" value="Myb_dom"/>
</dbReference>
<dbReference type="InterPro" id="IPR009057">
    <property type="entry name" value="Homeodomain-like_sf"/>
</dbReference>
<dbReference type="Pfam" id="PF00249">
    <property type="entry name" value="Myb_DNA-binding"/>
    <property type="match status" value="1"/>
</dbReference>
<feature type="compositionally biased region" description="Low complexity" evidence="10">
    <location>
        <begin position="137"/>
        <end position="146"/>
    </location>
</feature>
<dbReference type="GO" id="GO:0008237">
    <property type="term" value="F:metallopeptidase activity"/>
    <property type="evidence" value="ECO:0007669"/>
    <property type="project" value="UniProtKB-KW"/>
</dbReference>
<organism evidence="14 15">
    <name type="scientific">Pythium insidiosum</name>
    <name type="common">Pythiosis disease agent</name>
    <dbReference type="NCBI Taxonomy" id="114742"/>
    <lineage>
        <taxon>Eukaryota</taxon>
        <taxon>Sar</taxon>
        <taxon>Stramenopiles</taxon>
        <taxon>Oomycota</taxon>
        <taxon>Peronosporomycetes</taxon>
        <taxon>Pythiales</taxon>
        <taxon>Pythiaceae</taxon>
        <taxon>Pythium</taxon>
    </lineage>
</organism>
<proteinExistence type="predicted"/>
<feature type="domain" description="Myb-like" evidence="11">
    <location>
        <begin position="67"/>
        <end position="117"/>
    </location>
</feature>
<sequence>MAEEPTPHALLAAPPIVVPHMPDLSPDGAAGSPAVSALGGPPPTVSPMAPAISASSLDEKAKTTKSQTGMNGGRWTEQEHQSFLAGLRLYGREWKKVASKIKTRTSAQIRSHAQKYFAKLARDDEARKQSGLLHHFQHPQQHAQQHAHLHGSDAGRAGYLSDGGSSTTTTTGNNSGDDAAEHEHEQTSRPLLAALPSASAAAAASSAGVPSARPILPIHPHPYPAAAQVAQASPSAGTLLATKKRARSIVGGDVGQLKQRKTSATASPSSVDRLPSPEELLERVSPSVRQRLASLIEAEICALQVLSCCAWLTQQSSSPSPSQPQDAALLSSMLAATGPAPPRGAGLPQHLALQHQSSPHHLRSPHLASFSASSTAASSAVSSSSSSAAAAAFASKSPAAMGFAMRTSSIF</sequence>
<keyword evidence="5" id="KW-0805">Transcription regulation</keyword>
<evidence type="ECO:0000256" key="5">
    <source>
        <dbReference type="ARBA" id="ARBA00023015"/>
    </source>
</evidence>
<dbReference type="PANTHER" id="PTHR12802:SF173">
    <property type="entry name" value="MYB-LIKE PROTEIN K"/>
    <property type="match status" value="1"/>
</dbReference>
<dbReference type="EMBL" id="JAKCXM010000002">
    <property type="protein sequence ID" value="KAJ0409969.1"/>
    <property type="molecule type" value="Genomic_DNA"/>
</dbReference>
<keyword evidence="6" id="KW-0482">Metalloprotease</keyword>
<evidence type="ECO:0000256" key="6">
    <source>
        <dbReference type="ARBA" id="ARBA00023049"/>
    </source>
</evidence>
<keyword evidence="9" id="KW-0539">Nucleus</keyword>
<gene>
    <name evidence="14" type="ORF">P43SY_005863</name>
</gene>
<dbReference type="AlphaFoldDB" id="A0AAD5MBV9"/>
<dbReference type="GO" id="GO:0003677">
    <property type="term" value="F:DNA binding"/>
    <property type="evidence" value="ECO:0007669"/>
    <property type="project" value="UniProtKB-KW"/>
</dbReference>
<evidence type="ECO:0000256" key="2">
    <source>
        <dbReference type="ARBA" id="ARBA00022723"/>
    </source>
</evidence>
<feature type="domain" description="HTH myb-type" evidence="13">
    <location>
        <begin position="71"/>
        <end position="121"/>
    </location>
</feature>
<dbReference type="PROSITE" id="PS50090">
    <property type="entry name" value="MYB_LIKE"/>
    <property type="match status" value="1"/>
</dbReference>
<evidence type="ECO:0000256" key="8">
    <source>
        <dbReference type="ARBA" id="ARBA00023163"/>
    </source>
</evidence>
<evidence type="ECO:0000256" key="9">
    <source>
        <dbReference type="ARBA" id="ARBA00023242"/>
    </source>
</evidence>
<keyword evidence="4" id="KW-0862">Zinc</keyword>